<organism evidence="1 2">
    <name type="scientific">Penaeus vannamei</name>
    <name type="common">Whiteleg shrimp</name>
    <name type="synonym">Litopenaeus vannamei</name>
    <dbReference type="NCBI Taxonomy" id="6689"/>
    <lineage>
        <taxon>Eukaryota</taxon>
        <taxon>Metazoa</taxon>
        <taxon>Ecdysozoa</taxon>
        <taxon>Arthropoda</taxon>
        <taxon>Crustacea</taxon>
        <taxon>Multicrustacea</taxon>
        <taxon>Malacostraca</taxon>
        <taxon>Eumalacostraca</taxon>
        <taxon>Eucarida</taxon>
        <taxon>Decapoda</taxon>
        <taxon>Dendrobranchiata</taxon>
        <taxon>Penaeoidea</taxon>
        <taxon>Penaeidae</taxon>
        <taxon>Penaeus</taxon>
    </lineage>
</organism>
<sequence length="369" mass="40319">MEHSHWLTAQGPIDGALSLADSSKTYRWSTLIGWELKDLRLSLADSPTTEGTLSLADSQGPTEEHSHWLTAQGPTDGTLSLARNTLCFVSSCLPYANDIESKDTETGPRPNPPAEGLTTMTFPPCRRVMGLLCLLLVLALEADAIDDTACDPGCQVHRFTSVGTPLTKDISRIFWWPEGDVEELSLVGEGLEVSVAIEEEQRNMWHEIEVKAEVEDDIYLSESYSVIIPSLGVNESRICTHPDCGAMGVGVKSSISSLWALQLSPQRQNIAKEDEEDLLVPEDWRRTHLLLGRGEGPVVRPQGGSEQFLDLGGGRRRWAFAWAGEVVGVGGTGRRRWAFAWAGEVVGVGGTGRRRWAFAWAGEVVVVGK</sequence>
<proteinExistence type="predicted"/>
<dbReference type="OrthoDB" id="6363299at2759"/>
<evidence type="ECO:0000313" key="1">
    <source>
        <dbReference type="EMBL" id="ROT82174.1"/>
    </source>
</evidence>
<dbReference type="AlphaFoldDB" id="A0A3R7NAX5"/>
<dbReference type="Proteomes" id="UP000283509">
    <property type="component" value="Unassembled WGS sequence"/>
</dbReference>
<comment type="caution">
    <text evidence="1">The sequence shown here is derived from an EMBL/GenBank/DDBJ whole genome shotgun (WGS) entry which is preliminary data.</text>
</comment>
<dbReference type="EMBL" id="QCYY01000870">
    <property type="protein sequence ID" value="ROT82174.1"/>
    <property type="molecule type" value="Genomic_DNA"/>
</dbReference>
<protein>
    <submittedName>
        <fullName evidence="1">Uncharacterized protein</fullName>
    </submittedName>
</protein>
<reference evidence="1 2" key="1">
    <citation type="submission" date="2018-04" db="EMBL/GenBank/DDBJ databases">
        <authorList>
            <person name="Zhang X."/>
            <person name="Yuan J."/>
            <person name="Li F."/>
            <person name="Xiang J."/>
        </authorList>
    </citation>
    <scope>NUCLEOTIDE SEQUENCE [LARGE SCALE GENOMIC DNA]</scope>
    <source>
        <tissue evidence="1">Muscle</tissue>
    </source>
</reference>
<evidence type="ECO:0000313" key="2">
    <source>
        <dbReference type="Proteomes" id="UP000283509"/>
    </source>
</evidence>
<reference evidence="1 2" key="2">
    <citation type="submission" date="2019-01" db="EMBL/GenBank/DDBJ databases">
        <title>The decoding of complex shrimp genome reveals the adaptation for benthos swimmer, frequently molting mechanism and breeding impact on genome.</title>
        <authorList>
            <person name="Sun Y."/>
            <person name="Gao Y."/>
            <person name="Yu Y."/>
        </authorList>
    </citation>
    <scope>NUCLEOTIDE SEQUENCE [LARGE SCALE GENOMIC DNA]</scope>
    <source>
        <tissue evidence="1">Muscle</tissue>
    </source>
</reference>
<accession>A0A3R7NAX5</accession>
<keyword evidence="2" id="KW-1185">Reference proteome</keyword>
<name>A0A3R7NAX5_PENVA</name>
<gene>
    <name evidence="1" type="ORF">C7M84_024661</name>
</gene>